<dbReference type="CDD" id="cd00035">
    <property type="entry name" value="ChtBD1"/>
    <property type="match status" value="1"/>
</dbReference>
<dbReference type="InterPro" id="IPR029070">
    <property type="entry name" value="Chitinase_insertion_sf"/>
</dbReference>
<name>A0A9P8VUJ5_9HYPO</name>
<dbReference type="InterPro" id="IPR001223">
    <property type="entry name" value="Glyco_hydro18_cat"/>
</dbReference>
<dbReference type="Gene3D" id="3.20.20.80">
    <property type="entry name" value="Glycosidases"/>
    <property type="match status" value="1"/>
</dbReference>
<evidence type="ECO:0000259" key="9">
    <source>
        <dbReference type="PROSITE" id="PS51910"/>
    </source>
</evidence>
<feature type="compositionally biased region" description="Low complexity" evidence="7">
    <location>
        <begin position="634"/>
        <end position="656"/>
    </location>
</feature>
<dbReference type="OrthoDB" id="73875at2759"/>
<evidence type="ECO:0000256" key="2">
    <source>
        <dbReference type="ARBA" id="ARBA00012729"/>
    </source>
</evidence>
<evidence type="ECO:0000313" key="10">
    <source>
        <dbReference type="EMBL" id="KAH6876559.1"/>
    </source>
</evidence>
<dbReference type="PROSITE" id="PS51782">
    <property type="entry name" value="LYSM"/>
    <property type="match status" value="1"/>
</dbReference>
<comment type="similarity">
    <text evidence="1">Belongs to the glycosyl hydrolase 18 family. Chitinase class V subfamily.</text>
</comment>
<dbReference type="InterPro" id="IPR053214">
    <property type="entry name" value="LysM12-like"/>
</dbReference>
<feature type="compositionally biased region" description="Polar residues" evidence="7">
    <location>
        <begin position="498"/>
        <end position="509"/>
    </location>
</feature>
<dbReference type="SUPFAM" id="SSF54556">
    <property type="entry name" value="Chitinase insertion domain"/>
    <property type="match status" value="1"/>
</dbReference>
<keyword evidence="3" id="KW-0147">Chitin-binding</keyword>
<keyword evidence="5" id="KW-0326">Glycosidase</keyword>
<dbReference type="AlphaFoldDB" id="A0A9P8VUJ5"/>
<keyword evidence="5" id="KW-0378">Hydrolase</keyword>
<evidence type="ECO:0000256" key="5">
    <source>
        <dbReference type="ARBA" id="ARBA00023295"/>
    </source>
</evidence>
<dbReference type="GO" id="GO:0008843">
    <property type="term" value="F:endochitinase activity"/>
    <property type="evidence" value="ECO:0007669"/>
    <property type="project" value="UniProtKB-EC"/>
</dbReference>
<dbReference type="EMBL" id="JAGPYM010000034">
    <property type="protein sequence ID" value="KAH6876559.1"/>
    <property type="molecule type" value="Genomic_DNA"/>
</dbReference>
<feature type="region of interest" description="Disordered" evidence="7">
    <location>
        <begin position="918"/>
        <end position="940"/>
    </location>
</feature>
<organism evidence="10 11">
    <name type="scientific">Thelonectria olida</name>
    <dbReference type="NCBI Taxonomy" id="1576542"/>
    <lineage>
        <taxon>Eukaryota</taxon>
        <taxon>Fungi</taxon>
        <taxon>Dikarya</taxon>
        <taxon>Ascomycota</taxon>
        <taxon>Pezizomycotina</taxon>
        <taxon>Sordariomycetes</taxon>
        <taxon>Hypocreomycetidae</taxon>
        <taxon>Hypocreales</taxon>
        <taxon>Nectriaceae</taxon>
        <taxon>Thelonectria</taxon>
    </lineage>
</organism>
<dbReference type="SUPFAM" id="SSF51445">
    <property type="entry name" value="(Trans)glycosidases"/>
    <property type="match status" value="1"/>
</dbReference>
<sequence>MAASAHADENATCKTYIVQEGDSCWSIGQSWGLTADGINNFNVETWGWRGCHDLATDVKICLSPGKPPLPLPVNNAVCGPQKPGLSLGANAESISDLAKLNPCPLNACCNVWGQCGSSPEFCTPADSSTGNLGTWTPGKAGCISNCGTEIKSDTNNLTSRYHRVGYYDSSHWTRPCLNMNVASSNTRNYTHMHWASGSIGKNLSVYVEDKYGEWEGFMSLKGVKKIVSLGGSGYFANKTLNQRTNDILRHAMRPENRDRFVSNLVDFVETTGIDGIHFDWATPKAANIAQLVAGEDFDGALYLATLEALRESLQDKYSISISVPSQYWLLKAFPVSTIANVSGCPSGNCLRSHINQTEVEYALSLITKAGVSSSKVIVGEASFGRSFNMAKADCTGPDCSFTGTAFKSDATPGRCTNISGWISDGEIAELIREQGDKVTTWYDKETGSDYLVYNDLQWVSYASEHTKKVRREKWRHLHFLGTMDWTVDLQVGDGPSDATKQSSCTSLENSSDDETSQSPTSPMTTGYQQPTQESSVTEETSQPSLTLTDRTSFRSSLTTGGFSTFWNSSTTTTPASETQYSGTTGSSGASLTHQPSSVYTPGSTTSNIPSLSETPQTSGAATSTPATHNEATHDASAAPTTETSTDTDTGIGLTLPSLSLPTSGEIIPTILFPTGTKTDTGTGIGITLPSLSLPTTLPSTTETGVPEDCDSDDCTEGKDCEDDDCTQGGDCIGVNCKRGGRCKGPHCTRGGSCFGNSCENGGGCEGLGCIQGGGCFGLGCIRGGSCIGPSCHQGGTCSRSTPGDCTTGGCVGAQCVDDGSGEDCTSKMTAELCTETISSTAVQTSPTTSWSTTTRTACRTITECDVTGSTTTMTVTGTDEPDPTAAPDGVYDYDDDTSDGDTDFDSIEDDYEAWEKEADVTTRTKTTTSAKPRTTLSTSTVPRKTVTVTAEPSQTPTADCDFWDAALFWYVEISNIKGWSEDGGDSLKDEEGGCGAMTDWHYTEATDDEGAFVHFNLPFTIKAGCVERAIVSAGGPKLECDGHEGANSLSLKGDSDTQHEPVYRPPSEEVIEEALALYGTWTGDTPVYTPMDWGDQTKAFTTAAPTAA</sequence>
<evidence type="ECO:0000259" key="8">
    <source>
        <dbReference type="PROSITE" id="PS51782"/>
    </source>
</evidence>
<dbReference type="SUPFAM" id="SSF57016">
    <property type="entry name" value="Plant lectins/antimicrobial peptides"/>
    <property type="match status" value="1"/>
</dbReference>
<feature type="domain" description="LysM" evidence="8">
    <location>
        <begin position="14"/>
        <end position="62"/>
    </location>
</feature>
<feature type="compositionally biased region" description="Polar residues" evidence="7">
    <location>
        <begin position="516"/>
        <end position="557"/>
    </location>
</feature>
<evidence type="ECO:0000313" key="11">
    <source>
        <dbReference type="Proteomes" id="UP000777438"/>
    </source>
</evidence>
<dbReference type="Proteomes" id="UP000777438">
    <property type="component" value="Unassembled WGS sequence"/>
</dbReference>
<keyword evidence="11" id="KW-1185">Reference proteome</keyword>
<feature type="compositionally biased region" description="Low complexity" evidence="7">
    <location>
        <begin position="581"/>
        <end position="592"/>
    </location>
</feature>
<evidence type="ECO:0000256" key="3">
    <source>
        <dbReference type="ARBA" id="ARBA00022669"/>
    </source>
</evidence>
<dbReference type="Gene3D" id="3.10.350.10">
    <property type="entry name" value="LysM domain"/>
    <property type="match status" value="1"/>
</dbReference>
<feature type="compositionally biased region" description="Polar residues" evidence="7">
    <location>
        <begin position="593"/>
        <end position="629"/>
    </location>
</feature>
<reference evidence="10 11" key="1">
    <citation type="journal article" date="2021" name="Nat. Commun.">
        <title>Genetic determinants of endophytism in the Arabidopsis root mycobiome.</title>
        <authorList>
            <person name="Mesny F."/>
            <person name="Miyauchi S."/>
            <person name="Thiergart T."/>
            <person name="Pickel B."/>
            <person name="Atanasova L."/>
            <person name="Karlsson M."/>
            <person name="Huettel B."/>
            <person name="Barry K.W."/>
            <person name="Haridas S."/>
            <person name="Chen C."/>
            <person name="Bauer D."/>
            <person name="Andreopoulos W."/>
            <person name="Pangilinan J."/>
            <person name="LaButti K."/>
            <person name="Riley R."/>
            <person name="Lipzen A."/>
            <person name="Clum A."/>
            <person name="Drula E."/>
            <person name="Henrissat B."/>
            <person name="Kohler A."/>
            <person name="Grigoriev I.V."/>
            <person name="Martin F.M."/>
            <person name="Hacquard S."/>
        </authorList>
    </citation>
    <scope>NUCLEOTIDE SEQUENCE [LARGE SCALE GENOMIC DNA]</scope>
    <source>
        <strain evidence="10 11">MPI-CAGE-CH-0241</strain>
    </source>
</reference>
<dbReference type="InterPro" id="IPR036779">
    <property type="entry name" value="LysM_dom_sf"/>
</dbReference>
<feature type="domain" description="GH18" evidence="9">
    <location>
        <begin position="161"/>
        <end position="518"/>
    </location>
</feature>
<dbReference type="PANTHER" id="PTHR47700:SF2">
    <property type="entry name" value="CHITINASE"/>
    <property type="match status" value="1"/>
</dbReference>
<dbReference type="EC" id="3.2.1.14" evidence="2"/>
<evidence type="ECO:0000256" key="1">
    <source>
        <dbReference type="ARBA" id="ARBA00008682"/>
    </source>
</evidence>
<dbReference type="InterPro" id="IPR036861">
    <property type="entry name" value="Endochitinase-like_sf"/>
</dbReference>
<gene>
    <name evidence="10" type="ORF">B0T10DRAFT_414348</name>
</gene>
<dbReference type="GO" id="GO:0005975">
    <property type="term" value="P:carbohydrate metabolic process"/>
    <property type="evidence" value="ECO:0007669"/>
    <property type="project" value="InterPro"/>
</dbReference>
<dbReference type="SMART" id="SM00636">
    <property type="entry name" value="Glyco_18"/>
    <property type="match status" value="1"/>
</dbReference>
<proteinExistence type="inferred from homology"/>
<dbReference type="InterPro" id="IPR018392">
    <property type="entry name" value="LysM"/>
</dbReference>
<feature type="compositionally biased region" description="Low complexity" evidence="7">
    <location>
        <begin position="923"/>
        <end position="938"/>
    </location>
</feature>
<keyword evidence="4" id="KW-0843">Virulence</keyword>
<dbReference type="GO" id="GO:0008061">
    <property type="term" value="F:chitin binding"/>
    <property type="evidence" value="ECO:0007669"/>
    <property type="project" value="UniProtKB-KW"/>
</dbReference>
<comment type="similarity">
    <text evidence="6">Belongs to the secreted LysM effector family.</text>
</comment>
<comment type="caution">
    <text evidence="10">The sequence shown here is derived from an EMBL/GenBank/DDBJ whole genome shotgun (WGS) entry which is preliminary data.</text>
</comment>
<evidence type="ECO:0000256" key="4">
    <source>
        <dbReference type="ARBA" id="ARBA00023026"/>
    </source>
</evidence>
<dbReference type="InterPro" id="IPR017853">
    <property type="entry name" value="GH"/>
</dbReference>
<evidence type="ECO:0000256" key="7">
    <source>
        <dbReference type="SAM" id="MobiDB-lite"/>
    </source>
</evidence>
<protein>
    <recommendedName>
        <fullName evidence="2">chitinase</fullName>
        <ecNumber evidence="2">3.2.1.14</ecNumber>
    </recommendedName>
</protein>
<dbReference type="InterPro" id="IPR011583">
    <property type="entry name" value="Chitinase_II/V-like_cat"/>
</dbReference>
<dbReference type="Pfam" id="PF00704">
    <property type="entry name" value="Glyco_hydro_18"/>
    <property type="match status" value="1"/>
</dbReference>
<evidence type="ECO:0000256" key="6">
    <source>
        <dbReference type="ARBA" id="ARBA00044955"/>
    </source>
</evidence>
<feature type="compositionally biased region" description="Low complexity" evidence="7">
    <location>
        <begin position="558"/>
        <end position="573"/>
    </location>
</feature>
<dbReference type="CDD" id="cd00118">
    <property type="entry name" value="LysM"/>
    <property type="match status" value="1"/>
</dbReference>
<dbReference type="Gene3D" id="3.10.50.10">
    <property type="match status" value="1"/>
</dbReference>
<dbReference type="PROSITE" id="PS51910">
    <property type="entry name" value="GH18_2"/>
    <property type="match status" value="1"/>
</dbReference>
<feature type="region of interest" description="Disordered" evidence="7">
    <location>
        <begin position="493"/>
        <end position="656"/>
    </location>
</feature>
<dbReference type="PANTHER" id="PTHR47700">
    <property type="entry name" value="V CHITINASE, PUTATIVE (AFU_ORTHOLOGUE AFUA_6G13720)-RELATED"/>
    <property type="match status" value="1"/>
</dbReference>
<accession>A0A9P8VUJ5</accession>